<dbReference type="SUPFAM" id="SSF54211">
    <property type="entry name" value="Ribosomal protein S5 domain 2-like"/>
    <property type="match status" value="1"/>
</dbReference>
<evidence type="ECO:0000259" key="17">
    <source>
        <dbReference type="SMART" id="SM01340"/>
    </source>
</evidence>
<gene>
    <name evidence="19" type="primary">LOC108670422</name>
</gene>
<protein>
    <recommendedName>
        <fullName evidence="14">DNA mismatch repair protein MLH1</fullName>
    </recommendedName>
    <alternativeName>
        <fullName evidence="13">DNA mismatch repair protein Mlh1</fullName>
    </alternativeName>
    <alternativeName>
        <fullName evidence="15">MutL protein homolog 1</fullName>
    </alternativeName>
</protein>
<keyword evidence="4" id="KW-0158">Chromosome</keyword>
<evidence type="ECO:0000256" key="16">
    <source>
        <dbReference type="SAM" id="MobiDB-lite"/>
    </source>
</evidence>
<sequence length="682" mass="75910">MSTSQDAGEIRRLDETVVNRIAAGEVVQRPANALKELLENCLDAKSTQISVIVKQGGLKILQIQDNGTGIRRSDLGIVCERFTTSKLREFNDLKQISTYGFRGEALASISHVAHLTILTKTKDDQCAWKCTYLDGKPKAPPKPCAGNQGTQITVEDLFYNISIRRKALRSPAEEHARIAEVVSRYAVHNATVGFSLKKQGENSVDLRTPPNSTPEENIRIVFGSAIANELLPISFSDERLQVKCSGLVTNANYSCKRCVMLLFINHRLVDSVGIRKGIEGVYAAYLPKQTHPFIYLSLEIAPQNVDVNVHPTKHEVCFLHEEAIIEAVSKAVDEKLLGANQSRTFYTQSLLPDAAGLAGGGAKKSLTEARPKDDGGRVYDHSLVRTNAKDQKLTKFLCRNDNDDSDAAKLQATASAATASSSPTPESSTRRVLRLTSVSNLLKEVNTRCHEGIRDILRNHTFVGCVDNHLALIQHHTSLYLTRTQHLCEQMFYQILLNDFGNFGVLKFSSAASLSELAVLALDQPESGWCEADGSKESLGDYIKKFLCSKAAMLEDYFSITIDEHGNLCSIPYLIDDFVPTMTGLPMLVVRLTTEVNWDTEEDCFRSICQELARFYASPPRPEHQDSQEEESGAQSKWCWMTEELLYPALRQHLLPPQHLAHDTSILNIADLHNLYKVFERC</sequence>
<evidence type="ECO:0000256" key="13">
    <source>
        <dbReference type="ARBA" id="ARBA00071080"/>
    </source>
</evidence>
<dbReference type="InterPro" id="IPR013507">
    <property type="entry name" value="DNA_mismatch_S5_2-like"/>
</dbReference>
<dbReference type="OrthoDB" id="10263226at2759"/>
<dbReference type="SUPFAM" id="SSF55874">
    <property type="entry name" value="ATPase domain of HSP90 chaperone/DNA topoisomerase II/histidine kinase"/>
    <property type="match status" value="1"/>
</dbReference>
<evidence type="ECO:0000256" key="11">
    <source>
        <dbReference type="ARBA" id="ARBA00023242"/>
    </source>
</evidence>
<dbReference type="RefSeq" id="XP_018013384.1">
    <property type="nucleotide sequence ID" value="XM_018157895.2"/>
</dbReference>
<proteinExistence type="inferred from homology"/>
<dbReference type="CTD" id="4292"/>
<dbReference type="PANTHER" id="PTHR10073:SF12">
    <property type="entry name" value="DNA MISMATCH REPAIR PROTEIN MLH1"/>
    <property type="match status" value="1"/>
</dbReference>
<dbReference type="SMART" id="SM01340">
    <property type="entry name" value="DNA_mis_repair"/>
    <property type="match status" value="1"/>
</dbReference>
<keyword evidence="11" id="KW-0539">Nucleus</keyword>
<evidence type="ECO:0000256" key="15">
    <source>
        <dbReference type="ARBA" id="ARBA00082865"/>
    </source>
</evidence>
<dbReference type="Pfam" id="PF13589">
    <property type="entry name" value="HATPase_c_3"/>
    <property type="match status" value="1"/>
</dbReference>
<dbReference type="InterPro" id="IPR020568">
    <property type="entry name" value="Ribosomal_Su5_D2-typ_SF"/>
</dbReference>
<dbReference type="Pfam" id="PF16413">
    <property type="entry name" value="Mlh1_C"/>
    <property type="match status" value="1"/>
</dbReference>
<dbReference type="InterPro" id="IPR014762">
    <property type="entry name" value="DNA_mismatch_repair_CS"/>
</dbReference>
<feature type="compositionally biased region" description="Low complexity" evidence="16">
    <location>
        <begin position="409"/>
        <end position="427"/>
    </location>
</feature>
<dbReference type="CDD" id="cd03483">
    <property type="entry name" value="MutL_Trans_MLH1"/>
    <property type="match status" value="1"/>
</dbReference>
<name>A0A8B7NIB7_HYAAZ</name>
<evidence type="ECO:0000256" key="7">
    <source>
        <dbReference type="ARBA" id="ARBA00022763"/>
    </source>
</evidence>
<keyword evidence="10" id="KW-0234">DNA repair</keyword>
<evidence type="ECO:0000256" key="12">
    <source>
        <dbReference type="ARBA" id="ARBA00023306"/>
    </source>
</evidence>
<comment type="subcellular location">
    <subcellularLocation>
        <location evidence="2">Chromosome</location>
    </subcellularLocation>
    <subcellularLocation>
        <location evidence="1">Nucleus</location>
    </subcellularLocation>
</comment>
<dbReference type="CDD" id="cd16926">
    <property type="entry name" value="HATPase_MutL-MLH-PMS-like"/>
    <property type="match status" value="1"/>
</dbReference>
<dbReference type="InterPro" id="IPR038973">
    <property type="entry name" value="MutL/Mlh/Pms-like"/>
</dbReference>
<dbReference type="InterPro" id="IPR032189">
    <property type="entry name" value="Mlh1_C"/>
</dbReference>
<dbReference type="FunFam" id="3.30.565.10:FF:000034">
    <property type="entry name" value="DNA mismatch repair protein mlh1, putative"/>
    <property type="match status" value="1"/>
</dbReference>
<dbReference type="InterPro" id="IPR036890">
    <property type="entry name" value="HATPase_C_sf"/>
</dbReference>
<evidence type="ECO:0000313" key="19">
    <source>
        <dbReference type="RefSeq" id="XP_018013384.1"/>
    </source>
</evidence>
<dbReference type="Gene3D" id="3.30.565.10">
    <property type="entry name" value="Histidine kinase-like ATPase, C-terminal domain"/>
    <property type="match status" value="1"/>
</dbReference>
<evidence type="ECO:0000313" key="18">
    <source>
        <dbReference type="Proteomes" id="UP000694843"/>
    </source>
</evidence>
<dbReference type="GO" id="GO:0032389">
    <property type="term" value="C:MutLalpha complex"/>
    <property type="evidence" value="ECO:0007669"/>
    <property type="project" value="TreeGrafter"/>
</dbReference>
<dbReference type="GO" id="GO:0005524">
    <property type="term" value="F:ATP binding"/>
    <property type="evidence" value="ECO:0007669"/>
    <property type="project" value="UniProtKB-KW"/>
</dbReference>
<evidence type="ECO:0000256" key="5">
    <source>
        <dbReference type="ARBA" id="ARBA00022553"/>
    </source>
</evidence>
<dbReference type="OMA" id="ANYHVKK"/>
<feature type="region of interest" description="Disordered" evidence="16">
    <location>
        <begin position="409"/>
        <end position="430"/>
    </location>
</feature>
<evidence type="ECO:0000256" key="4">
    <source>
        <dbReference type="ARBA" id="ARBA00022454"/>
    </source>
</evidence>
<dbReference type="InterPro" id="IPR002099">
    <property type="entry name" value="MutL/Mlh/PMS"/>
</dbReference>
<evidence type="ECO:0000256" key="1">
    <source>
        <dbReference type="ARBA" id="ARBA00004123"/>
    </source>
</evidence>
<feature type="domain" description="DNA mismatch repair protein S5" evidence="17">
    <location>
        <begin position="218"/>
        <end position="337"/>
    </location>
</feature>
<evidence type="ECO:0000256" key="10">
    <source>
        <dbReference type="ARBA" id="ARBA00023204"/>
    </source>
</evidence>
<dbReference type="GeneID" id="108670422"/>
<evidence type="ECO:0000256" key="8">
    <source>
        <dbReference type="ARBA" id="ARBA00022840"/>
    </source>
</evidence>
<evidence type="ECO:0000256" key="3">
    <source>
        <dbReference type="ARBA" id="ARBA00006082"/>
    </source>
</evidence>
<dbReference type="Pfam" id="PF01119">
    <property type="entry name" value="DNA_mis_repair"/>
    <property type="match status" value="1"/>
</dbReference>
<organism evidence="18 19">
    <name type="scientific">Hyalella azteca</name>
    <name type="common">Amphipod</name>
    <dbReference type="NCBI Taxonomy" id="294128"/>
    <lineage>
        <taxon>Eukaryota</taxon>
        <taxon>Metazoa</taxon>
        <taxon>Ecdysozoa</taxon>
        <taxon>Arthropoda</taxon>
        <taxon>Crustacea</taxon>
        <taxon>Multicrustacea</taxon>
        <taxon>Malacostraca</taxon>
        <taxon>Eumalacostraca</taxon>
        <taxon>Peracarida</taxon>
        <taxon>Amphipoda</taxon>
        <taxon>Senticaudata</taxon>
        <taxon>Talitrida</taxon>
        <taxon>Talitroidea</taxon>
        <taxon>Hyalellidae</taxon>
        <taxon>Hyalella</taxon>
    </lineage>
</organism>
<dbReference type="PANTHER" id="PTHR10073">
    <property type="entry name" value="DNA MISMATCH REPAIR PROTEIN MLH, PMS, MUTL"/>
    <property type="match status" value="1"/>
</dbReference>
<dbReference type="KEGG" id="hazt:108670422"/>
<dbReference type="InterPro" id="IPR014721">
    <property type="entry name" value="Ribsml_uS5_D2-typ_fold_subgr"/>
</dbReference>
<dbReference type="GO" id="GO:0005694">
    <property type="term" value="C:chromosome"/>
    <property type="evidence" value="ECO:0007669"/>
    <property type="project" value="UniProtKB-SubCell"/>
</dbReference>
<keyword evidence="12" id="KW-0131">Cell cycle</keyword>
<keyword evidence="7" id="KW-0227">DNA damage</keyword>
<keyword evidence="9" id="KW-0007">Acetylation</keyword>
<keyword evidence="18" id="KW-1185">Reference proteome</keyword>
<dbReference type="PROSITE" id="PS00058">
    <property type="entry name" value="DNA_MISMATCH_REPAIR_1"/>
    <property type="match status" value="1"/>
</dbReference>
<keyword evidence="6" id="KW-0547">Nucleotide-binding</keyword>
<dbReference type="Proteomes" id="UP000694843">
    <property type="component" value="Unplaced"/>
</dbReference>
<keyword evidence="5" id="KW-0597">Phosphoprotein</keyword>
<keyword evidence="8" id="KW-0067">ATP-binding</keyword>
<dbReference type="AlphaFoldDB" id="A0A8B7NIB7"/>
<dbReference type="NCBIfam" id="TIGR00585">
    <property type="entry name" value="mutl"/>
    <property type="match status" value="1"/>
</dbReference>
<evidence type="ECO:0000256" key="9">
    <source>
        <dbReference type="ARBA" id="ARBA00022990"/>
    </source>
</evidence>
<dbReference type="GO" id="GO:0016887">
    <property type="term" value="F:ATP hydrolysis activity"/>
    <property type="evidence" value="ECO:0007669"/>
    <property type="project" value="InterPro"/>
</dbReference>
<comment type="similarity">
    <text evidence="3">Belongs to the DNA mismatch repair MutL/HexB family.</text>
</comment>
<dbReference type="Gene3D" id="3.30.230.10">
    <property type="match status" value="1"/>
</dbReference>
<dbReference type="GO" id="GO:0140664">
    <property type="term" value="F:ATP-dependent DNA damage sensor activity"/>
    <property type="evidence" value="ECO:0007669"/>
    <property type="project" value="InterPro"/>
</dbReference>
<reference evidence="19" key="1">
    <citation type="submission" date="2025-08" db="UniProtKB">
        <authorList>
            <consortium name="RefSeq"/>
        </authorList>
    </citation>
    <scope>IDENTIFICATION</scope>
    <source>
        <tissue evidence="19">Whole organism</tissue>
    </source>
</reference>
<dbReference type="GO" id="GO:0006298">
    <property type="term" value="P:mismatch repair"/>
    <property type="evidence" value="ECO:0007669"/>
    <property type="project" value="InterPro"/>
</dbReference>
<evidence type="ECO:0000256" key="2">
    <source>
        <dbReference type="ARBA" id="ARBA00004286"/>
    </source>
</evidence>
<evidence type="ECO:0000256" key="14">
    <source>
        <dbReference type="ARBA" id="ARBA00072852"/>
    </source>
</evidence>
<evidence type="ECO:0000256" key="6">
    <source>
        <dbReference type="ARBA" id="ARBA00022741"/>
    </source>
</evidence>
<accession>A0A8B7NIB7</accession>
<dbReference type="FunFam" id="3.30.230.10:FF:000014">
    <property type="entry name" value="DNA mismatch repair protein Mlh1"/>
    <property type="match status" value="1"/>
</dbReference>
<dbReference type="GO" id="GO:0030983">
    <property type="term" value="F:mismatched DNA binding"/>
    <property type="evidence" value="ECO:0007669"/>
    <property type="project" value="InterPro"/>
</dbReference>
<dbReference type="GO" id="GO:0031981">
    <property type="term" value="C:nuclear lumen"/>
    <property type="evidence" value="ECO:0007669"/>
    <property type="project" value="UniProtKB-ARBA"/>
</dbReference>